<dbReference type="AlphaFoldDB" id="A0A921H0S7"/>
<protein>
    <submittedName>
        <fullName evidence="2">Uncharacterized protein</fullName>
    </submittedName>
</protein>
<dbReference type="Proteomes" id="UP000706163">
    <property type="component" value="Unassembled WGS sequence"/>
</dbReference>
<evidence type="ECO:0000313" key="2">
    <source>
        <dbReference type="EMBL" id="HJF68356.1"/>
    </source>
</evidence>
<gene>
    <name evidence="2" type="ORF">K8V85_08595</name>
</gene>
<evidence type="ECO:0000256" key="1">
    <source>
        <dbReference type="SAM" id="MobiDB-lite"/>
    </source>
</evidence>
<feature type="region of interest" description="Disordered" evidence="1">
    <location>
        <begin position="64"/>
        <end position="83"/>
    </location>
</feature>
<reference evidence="2" key="1">
    <citation type="journal article" date="2021" name="PeerJ">
        <title>Extensive microbial diversity within the chicken gut microbiome revealed by metagenomics and culture.</title>
        <authorList>
            <person name="Gilroy R."/>
            <person name="Ravi A."/>
            <person name="Getino M."/>
            <person name="Pursley I."/>
            <person name="Horton D.L."/>
            <person name="Alikhan N.F."/>
            <person name="Baker D."/>
            <person name="Gharbi K."/>
            <person name="Hall N."/>
            <person name="Watson M."/>
            <person name="Adriaenssens E.M."/>
            <person name="Foster-Nyarko E."/>
            <person name="Jarju S."/>
            <person name="Secka A."/>
            <person name="Antonio M."/>
            <person name="Oren A."/>
            <person name="Chaudhuri R.R."/>
            <person name="La Ragione R."/>
            <person name="Hildebrand F."/>
            <person name="Pallen M.J."/>
        </authorList>
    </citation>
    <scope>NUCLEOTIDE SEQUENCE</scope>
    <source>
        <strain evidence="2">CHK149-3286</strain>
    </source>
</reference>
<proteinExistence type="predicted"/>
<comment type="caution">
    <text evidence="2">The sequence shown here is derived from an EMBL/GenBank/DDBJ whole genome shotgun (WGS) entry which is preliminary data.</text>
</comment>
<reference evidence="2" key="2">
    <citation type="submission" date="2021-09" db="EMBL/GenBank/DDBJ databases">
        <authorList>
            <person name="Gilroy R."/>
        </authorList>
    </citation>
    <scope>NUCLEOTIDE SEQUENCE</scope>
    <source>
        <strain evidence="2">CHK149-3286</strain>
    </source>
</reference>
<accession>A0A921H0S7</accession>
<sequence>MGIFKNNNKTDEEKLWEMLSVYGKSMYSTYSDEKKEEILYVFKESRHKAMDLITSDLQKRNEADRKNEILRQNEEKKKKEEEDLKIQTKNLQSKDIDNSLKIKGLNNLSSLTEDLVKRANFPTNMMEISNFITQLSNIGNPTNMHMLNMNQTNVSQNFVFIKLLDEIKKDNTKIINQNDEIIRLLKLISEK</sequence>
<organism evidence="2 3">
    <name type="scientific">Staphylococcus kloosii</name>
    <dbReference type="NCBI Taxonomy" id="29384"/>
    <lineage>
        <taxon>Bacteria</taxon>
        <taxon>Bacillati</taxon>
        <taxon>Bacillota</taxon>
        <taxon>Bacilli</taxon>
        <taxon>Bacillales</taxon>
        <taxon>Staphylococcaceae</taxon>
        <taxon>Staphylococcus</taxon>
    </lineage>
</organism>
<dbReference type="RefSeq" id="WP_278675667.1">
    <property type="nucleotide sequence ID" value="NZ_DYVT01000097.1"/>
</dbReference>
<dbReference type="EMBL" id="DYVT01000097">
    <property type="protein sequence ID" value="HJF68356.1"/>
    <property type="molecule type" value="Genomic_DNA"/>
</dbReference>
<name>A0A921H0S7_9STAP</name>
<evidence type="ECO:0000313" key="3">
    <source>
        <dbReference type="Proteomes" id="UP000706163"/>
    </source>
</evidence>